<feature type="region of interest" description="Disordered" evidence="12">
    <location>
        <begin position="239"/>
        <end position="268"/>
    </location>
</feature>
<organism evidence="15 16">
    <name type="scientific">Atractosteus spatula</name>
    <name type="common">Alligator gar</name>
    <name type="synonym">Lepisosteus spatula</name>
    <dbReference type="NCBI Taxonomy" id="7917"/>
    <lineage>
        <taxon>Eukaryota</taxon>
        <taxon>Metazoa</taxon>
        <taxon>Chordata</taxon>
        <taxon>Craniata</taxon>
        <taxon>Vertebrata</taxon>
        <taxon>Euteleostomi</taxon>
        <taxon>Actinopterygii</taxon>
        <taxon>Neopterygii</taxon>
        <taxon>Holostei</taxon>
        <taxon>Semionotiformes</taxon>
        <taxon>Lepisosteidae</taxon>
        <taxon>Atractosteus</taxon>
    </lineage>
</organism>
<feature type="transmembrane region" description="Helical" evidence="13">
    <location>
        <begin position="494"/>
        <end position="519"/>
    </location>
</feature>
<evidence type="ECO:0000256" key="4">
    <source>
        <dbReference type="ARBA" id="ARBA00022989"/>
    </source>
</evidence>
<dbReference type="GO" id="GO:0004930">
    <property type="term" value="F:G protein-coupled receptor activity"/>
    <property type="evidence" value="ECO:0007669"/>
    <property type="project" value="UniProtKB-KW"/>
</dbReference>
<evidence type="ECO:0000256" key="5">
    <source>
        <dbReference type="ARBA" id="ARBA00023040"/>
    </source>
</evidence>
<sequence>GAWLAKANISSAVKVMPPDPDLWHLFGVHRRIQFLGITLNSINFSASLPRDKIDKIQMYISIYSSAKFRTKRELLSPLGHLNYAMRIIPQGRSYDDLLSDTEDIQLFTDAAPSVGFGGYYKGQWFAAPWPPDFSPIPLANQSSALLEIFPIVVAASLWGHNWKQKTRFRSFDILTVSSFVRYRRNSLKVRASTAKVYLCGIHPNLRAPLTSAILESCIYVIRSCAPTRLSFDDQIHQKDSQRGLPNSQSSLPHELSSRPPIGGRDPKRTSSAVLKTMEVTHNQNCTINKNIERVIFPPLYSCIICVGLPSNCLALYGLYRLIKSDYTLPVYIINLLLADLLHIATLPIWIDFALNMNEWYLGSMACWLVSCIFYITMFSSIFFMCFISLERYLAIIYPLWFQRHRKLRNSILACLALWVLIIFMVSWSLYIGFSVRENDCLKTIPTPRGFAILQLIVIPLTFLVPLAFLLFCFFRVRQVLASDSFISPQEKRKIYGLLLLIIVIFITVFGPYHVVSYTVYAGTLVVADSCSYEGQLFDLLQISVGILSLNVLLDPVMYIFLRNDFREILDSGCCGQGLVNLLRNWGRRPRRSDRGRETVHTVSDAVSQRDSV</sequence>
<feature type="non-terminal residue" evidence="15">
    <location>
        <position position="612"/>
    </location>
</feature>
<dbReference type="EMBL" id="JAAWVO010031980">
    <property type="protein sequence ID" value="MBN3316834.1"/>
    <property type="molecule type" value="Genomic_DNA"/>
</dbReference>
<keyword evidence="7" id="KW-1015">Disulfide bond</keyword>
<dbReference type="PROSITE" id="PS00237">
    <property type="entry name" value="G_PROTEIN_RECEP_F1_1"/>
    <property type="match status" value="1"/>
</dbReference>
<feature type="transmembrane region" description="Helical" evidence="13">
    <location>
        <begin position="539"/>
        <end position="561"/>
    </location>
</feature>
<keyword evidence="3 11" id="KW-0812">Transmembrane</keyword>
<keyword evidence="9" id="KW-0325">Glycoprotein</keyword>
<name>A0A8J7TB00_ATRSP</name>
<dbReference type="InterPro" id="IPR000276">
    <property type="entry name" value="GPCR_Rhodpsn"/>
</dbReference>
<dbReference type="PANTHER" id="PTHR24234:SF8">
    <property type="entry name" value="G-PROTEIN COUPLED RECEPTOR 4-LIKE"/>
    <property type="match status" value="1"/>
</dbReference>
<evidence type="ECO:0000256" key="3">
    <source>
        <dbReference type="ARBA" id="ARBA00022692"/>
    </source>
</evidence>
<keyword evidence="16" id="KW-1185">Reference proteome</keyword>
<evidence type="ECO:0000256" key="13">
    <source>
        <dbReference type="SAM" id="Phobius"/>
    </source>
</evidence>
<feature type="transmembrane region" description="Helical" evidence="13">
    <location>
        <begin position="410"/>
        <end position="431"/>
    </location>
</feature>
<keyword evidence="6 13" id="KW-0472">Membrane</keyword>
<evidence type="ECO:0000256" key="7">
    <source>
        <dbReference type="ARBA" id="ARBA00023157"/>
    </source>
</evidence>
<dbReference type="Pfam" id="PF00001">
    <property type="entry name" value="7tm_1"/>
    <property type="match status" value="1"/>
</dbReference>
<keyword evidence="4 13" id="KW-1133">Transmembrane helix</keyword>
<feature type="transmembrane region" description="Helical" evidence="13">
    <location>
        <begin position="451"/>
        <end position="474"/>
    </location>
</feature>
<keyword evidence="5 11" id="KW-0297">G-protein coupled receptor</keyword>
<evidence type="ECO:0000256" key="6">
    <source>
        <dbReference type="ARBA" id="ARBA00023136"/>
    </source>
</evidence>
<feature type="region of interest" description="Disordered" evidence="12">
    <location>
        <begin position="590"/>
        <end position="612"/>
    </location>
</feature>
<evidence type="ECO:0000256" key="2">
    <source>
        <dbReference type="ARBA" id="ARBA00022475"/>
    </source>
</evidence>
<evidence type="ECO:0000256" key="9">
    <source>
        <dbReference type="ARBA" id="ARBA00023180"/>
    </source>
</evidence>
<feature type="non-terminal residue" evidence="15">
    <location>
        <position position="1"/>
    </location>
</feature>
<dbReference type="Gene3D" id="1.20.1070.10">
    <property type="entry name" value="Rhodopsin 7-helix transmembrane proteins"/>
    <property type="match status" value="1"/>
</dbReference>
<accession>A0A8J7TB00</accession>
<proteinExistence type="inferred from homology"/>
<protein>
    <submittedName>
        <fullName evidence="15">GPR4 protein</fullName>
    </submittedName>
</protein>
<comment type="caution">
    <text evidence="15">The sequence shown here is derived from an EMBL/GenBank/DDBJ whole genome shotgun (WGS) entry which is preliminary data.</text>
</comment>
<dbReference type="AlphaFoldDB" id="A0A8J7TB00"/>
<evidence type="ECO:0000256" key="12">
    <source>
        <dbReference type="SAM" id="MobiDB-lite"/>
    </source>
</evidence>
<dbReference type="PROSITE" id="PS50262">
    <property type="entry name" value="G_PROTEIN_RECEP_F1_2"/>
    <property type="match status" value="1"/>
</dbReference>
<evidence type="ECO:0000256" key="1">
    <source>
        <dbReference type="ARBA" id="ARBA00004651"/>
    </source>
</evidence>
<evidence type="ECO:0000256" key="8">
    <source>
        <dbReference type="ARBA" id="ARBA00023170"/>
    </source>
</evidence>
<feature type="transmembrane region" description="Helical" evidence="13">
    <location>
        <begin position="298"/>
        <end position="319"/>
    </location>
</feature>
<dbReference type="Proteomes" id="UP000736164">
    <property type="component" value="Unassembled WGS sequence"/>
</dbReference>
<keyword evidence="10 11" id="KW-0807">Transducer</keyword>
<comment type="similarity">
    <text evidence="11">Belongs to the G-protein coupled receptor 1 family.</text>
</comment>
<evidence type="ECO:0000256" key="11">
    <source>
        <dbReference type="RuleBase" id="RU000688"/>
    </source>
</evidence>
<comment type="subcellular location">
    <subcellularLocation>
        <location evidence="1">Cell membrane</location>
        <topology evidence="1">Multi-pass membrane protein</topology>
    </subcellularLocation>
</comment>
<evidence type="ECO:0000259" key="14">
    <source>
        <dbReference type="PROSITE" id="PS50262"/>
    </source>
</evidence>
<feature type="transmembrane region" description="Helical" evidence="13">
    <location>
        <begin position="331"/>
        <end position="350"/>
    </location>
</feature>
<dbReference type="GO" id="GO:0005886">
    <property type="term" value="C:plasma membrane"/>
    <property type="evidence" value="ECO:0007669"/>
    <property type="project" value="UniProtKB-SubCell"/>
</dbReference>
<reference evidence="15" key="1">
    <citation type="journal article" date="2021" name="Cell">
        <title>Tracing the genetic footprints of vertebrate landing in non-teleost ray-finned fishes.</title>
        <authorList>
            <person name="Bi X."/>
            <person name="Wang K."/>
            <person name="Yang L."/>
            <person name="Pan H."/>
            <person name="Jiang H."/>
            <person name="Wei Q."/>
            <person name="Fang M."/>
            <person name="Yu H."/>
            <person name="Zhu C."/>
            <person name="Cai Y."/>
            <person name="He Y."/>
            <person name="Gan X."/>
            <person name="Zeng H."/>
            <person name="Yu D."/>
            <person name="Zhu Y."/>
            <person name="Jiang H."/>
            <person name="Qiu Q."/>
            <person name="Yang H."/>
            <person name="Zhang Y.E."/>
            <person name="Wang W."/>
            <person name="Zhu M."/>
            <person name="He S."/>
            <person name="Zhang G."/>
        </authorList>
    </citation>
    <scope>NUCLEOTIDE SEQUENCE</scope>
    <source>
        <strain evidence="15">Allg_001</strain>
    </source>
</reference>
<evidence type="ECO:0000256" key="10">
    <source>
        <dbReference type="ARBA" id="ARBA00023224"/>
    </source>
</evidence>
<dbReference type="SUPFAM" id="SSF81321">
    <property type="entry name" value="Family A G protein-coupled receptor-like"/>
    <property type="match status" value="1"/>
</dbReference>
<feature type="compositionally biased region" description="Polar residues" evidence="12">
    <location>
        <begin position="600"/>
        <end position="612"/>
    </location>
</feature>
<keyword evidence="2" id="KW-1003">Cell membrane</keyword>
<feature type="transmembrane region" description="Helical" evidence="13">
    <location>
        <begin position="362"/>
        <end position="389"/>
    </location>
</feature>
<feature type="domain" description="G-protein coupled receptors family 1 profile" evidence="14">
    <location>
        <begin position="310"/>
        <end position="558"/>
    </location>
</feature>
<dbReference type="PANTHER" id="PTHR24234">
    <property type="entry name" value="LYSOPHOSPHATIDIC ACID RECEPTOR 5/SPHINGOSYLPHOSPHORYLCHOLINE RECEPTOR"/>
    <property type="match status" value="1"/>
</dbReference>
<gene>
    <name evidence="15" type="primary">Gpr4_7</name>
    <name evidence="15" type="ORF">GTO95_0004009</name>
</gene>
<evidence type="ECO:0000313" key="15">
    <source>
        <dbReference type="EMBL" id="MBN3316834.1"/>
    </source>
</evidence>
<keyword evidence="8 11" id="KW-0675">Receptor</keyword>
<dbReference type="InterPro" id="IPR017452">
    <property type="entry name" value="GPCR_Rhodpsn_7TM"/>
</dbReference>
<dbReference type="PRINTS" id="PR00237">
    <property type="entry name" value="GPCRRHODOPSN"/>
</dbReference>
<evidence type="ECO:0000313" key="16">
    <source>
        <dbReference type="Proteomes" id="UP000736164"/>
    </source>
</evidence>